<name>A0AA39RXX6_ACESA</name>
<sequence>MKKSSKSRSNRTTAVHNSLPADQVQSVAQVPIDQPVNLHFQARLNFNVSSQIVFIDSDSDESPHEAVEVDNLTDHAMDYSDKVAKHSSQQAGIAIVPVIGAHVGSITVGQTDNASVSQISTDPT</sequence>
<reference evidence="2" key="2">
    <citation type="submission" date="2023-06" db="EMBL/GenBank/DDBJ databases">
        <authorList>
            <person name="Swenson N.G."/>
            <person name="Wegrzyn J.L."/>
            <person name="Mcevoy S.L."/>
        </authorList>
    </citation>
    <scope>NUCLEOTIDE SEQUENCE</scope>
    <source>
        <strain evidence="2">NS2018</strain>
        <tissue evidence="2">Leaf</tissue>
    </source>
</reference>
<comment type="caution">
    <text evidence="2">The sequence shown here is derived from an EMBL/GenBank/DDBJ whole genome shotgun (WGS) entry which is preliminary data.</text>
</comment>
<dbReference type="AlphaFoldDB" id="A0AA39RXX6"/>
<dbReference type="EMBL" id="JAUESC010000383">
    <property type="protein sequence ID" value="KAK0584626.1"/>
    <property type="molecule type" value="Genomic_DNA"/>
</dbReference>
<protein>
    <submittedName>
        <fullName evidence="2">Uncharacterized protein</fullName>
    </submittedName>
</protein>
<evidence type="ECO:0000256" key="1">
    <source>
        <dbReference type="SAM" id="MobiDB-lite"/>
    </source>
</evidence>
<feature type="region of interest" description="Disordered" evidence="1">
    <location>
        <begin position="1"/>
        <end position="22"/>
    </location>
</feature>
<reference evidence="2" key="1">
    <citation type="journal article" date="2022" name="Plant J.">
        <title>Strategies of tolerance reflected in two North American maple genomes.</title>
        <authorList>
            <person name="McEvoy S.L."/>
            <person name="Sezen U.U."/>
            <person name="Trouern-Trend A."/>
            <person name="McMahon S.M."/>
            <person name="Schaberg P.G."/>
            <person name="Yang J."/>
            <person name="Wegrzyn J.L."/>
            <person name="Swenson N.G."/>
        </authorList>
    </citation>
    <scope>NUCLEOTIDE SEQUENCE</scope>
    <source>
        <strain evidence="2">NS2018</strain>
    </source>
</reference>
<keyword evidence="3" id="KW-1185">Reference proteome</keyword>
<dbReference type="Proteomes" id="UP001168877">
    <property type="component" value="Unassembled WGS sequence"/>
</dbReference>
<accession>A0AA39RXX6</accession>
<gene>
    <name evidence="2" type="ORF">LWI29_016236</name>
</gene>
<evidence type="ECO:0000313" key="3">
    <source>
        <dbReference type="Proteomes" id="UP001168877"/>
    </source>
</evidence>
<evidence type="ECO:0000313" key="2">
    <source>
        <dbReference type="EMBL" id="KAK0584626.1"/>
    </source>
</evidence>
<organism evidence="2 3">
    <name type="scientific">Acer saccharum</name>
    <name type="common">Sugar maple</name>
    <dbReference type="NCBI Taxonomy" id="4024"/>
    <lineage>
        <taxon>Eukaryota</taxon>
        <taxon>Viridiplantae</taxon>
        <taxon>Streptophyta</taxon>
        <taxon>Embryophyta</taxon>
        <taxon>Tracheophyta</taxon>
        <taxon>Spermatophyta</taxon>
        <taxon>Magnoliopsida</taxon>
        <taxon>eudicotyledons</taxon>
        <taxon>Gunneridae</taxon>
        <taxon>Pentapetalae</taxon>
        <taxon>rosids</taxon>
        <taxon>malvids</taxon>
        <taxon>Sapindales</taxon>
        <taxon>Sapindaceae</taxon>
        <taxon>Hippocastanoideae</taxon>
        <taxon>Acereae</taxon>
        <taxon>Acer</taxon>
    </lineage>
</organism>
<proteinExistence type="predicted"/>